<protein>
    <submittedName>
        <fullName evidence="8">KDO2-lipid IV(A) lauroyltransferase</fullName>
    </submittedName>
</protein>
<evidence type="ECO:0000256" key="4">
    <source>
        <dbReference type="ARBA" id="ARBA00022679"/>
    </source>
</evidence>
<proteinExistence type="predicted"/>
<reference evidence="9" key="1">
    <citation type="submission" date="2016-10" db="EMBL/GenBank/DDBJ databases">
        <authorList>
            <person name="Varghese N."/>
            <person name="Submissions S."/>
        </authorList>
    </citation>
    <scope>NUCLEOTIDE SEQUENCE [LARGE SCALE GENOMIC DNA]</scope>
    <source>
        <strain evidence="9">DSM 24729</strain>
    </source>
</reference>
<dbReference type="CDD" id="cd07984">
    <property type="entry name" value="LPLAT_LABLAT-like"/>
    <property type="match status" value="1"/>
</dbReference>
<dbReference type="RefSeq" id="WP_025615244.1">
    <property type="nucleotide sequence ID" value="NZ_CANMGP010000012.1"/>
</dbReference>
<dbReference type="PANTHER" id="PTHR30606:SF10">
    <property type="entry name" value="PHOSPHATIDYLINOSITOL MANNOSIDE ACYLTRANSFERASE"/>
    <property type="match status" value="1"/>
</dbReference>
<keyword evidence="7" id="KW-1133">Transmembrane helix</keyword>
<keyword evidence="7" id="KW-0812">Transmembrane</keyword>
<keyword evidence="5 7" id="KW-0472">Membrane</keyword>
<evidence type="ECO:0000256" key="6">
    <source>
        <dbReference type="ARBA" id="ARBA00023315"/>
    </source>
</evidence>
<dbReference type="PANTHER" id="PTHR30606">
    <property type="entry name" value="LIPID A BIOSYNTHESIS LAUROYL ACYLTRANSFERASE"/>
    <property type="match status" value="1"/>
</dbReference>
<organism evidence="8 9">
    <name type="scientific">Cellulophaga baltica</name>
    <dbReference type="NCBI Taxonomy" id="76594"/>
    <lineage>
        <taxon>Bacteria</taxon>
        <taxon>Pseudomonadati</taxon>
        <taxon>Bacteroidota</taxon>
        <taxon>Flavobacteriia</taxon>
        <taxon>Flavobacteriales</taxon>
        <taxon>Flavobacteriaceae</taxon>
        <taxon>Cellulophaga</taxon>
    </lineage>
</organism>
<evidence type="ECO:0000256" key="3">
    <source>
        <dbReference type="ARBA" id="ARBA00022519"/>
    </source>
</evidence>
<dbReference type="GO" id="GO:0005886">
    <property type="term" value="C:plasma membrane"/>
    <property type="evidence" value="ECO:0007669"/>
    <property type="project" value="UniProtKB-SubCell"/>
</dbReference>
<dbReference type="AlphaFoldDB" id="A0A1G7HP90"/>
<dbReference type="GO" id="GO:0009247">
    <property type="term" value="P:glycolipid biosynthetic process"/>
    <property type="evidence" value="ECO:0007669"/>
    <property type="project" value="UniProtKB-ARBA"/>
</dbReference>
<dbReference type="GO" id="GO:0016746">
    <property type="term" value="F:acyltransferase activity"/>
    <property type="evidence" value="ECO:0007669"/>
    <property type="project" value="UniProtKB-KW"/>
</dbReference>
<accession>A0A1G7HP90</accession>
<gene>
    <name evidence="8" type="ORF">SAMN04487992_106194</name>
</gene>
<dbReference type="eggNOG" id="COG1560">
    <property type="taxonomic scope" value="Bacteria"/>
</dbReference>
<keyword evidence="2" id="KW-1003">Cell membrane</keyword>
<evidence type="ECO:0000256" key="1">
    <source>
        <dbReference type="ARBA" id="ARBA00004533"/>
    </source>
</evidence>
<evidence type="ECO:0000256" key="5">
    <source>
        <dbReference type="ARBA" id="ARBA00023136"/>
    </source>
</evidence>
<sequence>MQLLVFILVYPILWFISILPYTLFYWLSDFVFFLVYTLFGYRKKVVYSNLKLVFPDKSGQELLQIQRKFYSHLIDTFMEMIKTMALSKAQVQQRYTIKNIDVLKELGKTKSVLIVCSHYANWEWNVSINNYVDFKGYAVYQKVANKYFDHWIRKVRARWNTTLITQEETVKTVVRNVRDDVRSAYGMVSDQSPQAHRAPYWTEFMGIKVPVFSGAETMARKMDLGVLFLKVSKIKRGYYEAEFIPITDAGKSTAEHEITDKFLRLTEQQILERPEHYLWTHRRWKHRDKADQH</sequence>
<evidence type="ECO:0000313" key="8">
    <source>
        <dbReference type="EMBL" id="SDF02230.1"/>
    </source>
</evidence>
<dbReference type="InterPro" id="IPR004960">
    <property type="entry name" value="LipA_acyltrans"/>
</dbReference>
<name>A0A1G7HP90_9FLAO</name>
<evidence type="ECO:0000256" key="7">
    <source>
        <dbReference type="SAM" id="Phobius"/>
    </source>
</evidence>
<dbReference type="PIRSF" id="PIRSF026649">
    <property type="entry name" value="MsbB"/>
    <property type="match status" value="1"/>
</dbReference>
<keyword evidence="6" id="KW-0012">Acyltransferase</keyword>
<dbReference type="Proteomes" id="UP000182114">
    <property type="component" value="Unassembled WGS sequence"/>
</dbReference>
<dbReference type="EMBL" id="FNBD01000006">
    <property type="protein sequence ID" value="SDF02230.1"/>
    <property type="molecule type" value="Genomic_DNA"/>
</dbReference>
<dbReference type="Pfam" id="PF03279">
    <property type="entry name" value="Lip_A_acyltrans"/>
    <property type="match status" value="1"/>
</dbReference>
<feature type="transmembrane region" description="Helical" evidence="7">
    <location>
        <begin position="12"/>
        <end position="39"/>
    </location>
</feature>
<keyword evidence="9" id="KW-1185">Reference proteome</keyword>
<keyword evidence="4 8" id="KW-0808">Transferase</keyword>
<keyword evidence="3" id="KW-0997">Cell inner membrane</keyword>
<comment type="subcellular location">
    <subcellularLocation>
        <location evidence="1">Cell inner membrane</location>
    </subcellularLocation>
</comment>
<evidence type="ECO:0000256" key="2">
    <source>
        <dbReference type="ARBA" id="ARBA00022475"/>
    </source>
</evidence>
<evidence type="ECO:0000313" key="9">
    <source>
        <dbReference type="Proteomes" id="UP000182114"/>
    </source>
</evidence>